<accession>A0A1Y2F033</accession>
<comment type="caution">
    <text evidence="2">The sequence shown here is derived from an EMBL/GenBank/DDBJ whole genome shotgun (WGS) entry which is preliminary data.</text>
</comment>
<dbReference type="OrthoDB" id="2532729at2759"/>
<dbReference type="Proteomes" id="UP000193467">
    <property type="component" value="Unassembled WGS sequence"/>
</dbReference>
<proteinExistence type="predicted"/>
<sequence length="141" mass="15334">MLKFLALLALLVVPSLATFSQGSLNLTRDWQLHYSKSVFSTSEAFCKSFRSKCVDYAGAQGAHHQLDCVFSTAQQAGPTLYAFCGGKQKNADGSWTGVTEITDYTKQAAALTKSVTVKKEPMGQKACLKRKAKYPKLGIVC</sequence>
<evidence type="ECO:0000313" key="3">
    <source>
        <dbReference type="Proteomes" id="UP000193467"/>
    </source>
</evidence>
<dbReference type="EMBL" id="MCGR01000032">
    <property type="protein sequence ID" value="ORY77251.1"/>
    <property type="molecule type" value="Genomic_DNA"/>
</dbReference>
<organism evidence="2 3">
    <name type="scientific">Leucosporidium creatinivorum</name>
    <dbReference type="NCBI Taxonomy" id="106004"/>
    <lineage>
        <taxon>Eukaryota</taxon>
        <taxon>Fungi</taxon>
        <taxon>Dikarya</taxon>
        <taxon>Basidiomycota</taxon>
        <taxon>Pucciniomycotina</taxon>
        <taxon>Microbotryomycetes</taxon>
        <taxon>Leucosporidiales</taxon>
        <taxon>Leucosporidium</taxon>
    </lineage>
</organism>
<evidence type="ECO:0000313" key="2">
    <source>
        <dbReference type="EMBL" id="ORY77251.1"/>
    </source>
</evidence>
<name>A0A1Y2F033_9BASI</name>
<keyword evidence="1" id="KW-0732">Signal</keyword>
<protein>
    <submittedName>
        <fullName evidence="2">Uncharacterized protein</fullName>
    </submittedName>
</protein>
<dbReference type="AlphaFoldDB" id="A0A1Y2F033"/>
<feature type="signal peptide" evidence="1">
    <location>
        <begin position="1"/>
        <end position="17"/>
    </location>
</feature>
<keyword evidence="3" id="KW-1185">Reference proteome</keyword>
<evidence type="ECO:0000256" key="1">
    <source>
        <dbReference type="SAM" id="SignalP"/>
    </source>
</evidence>
<gene>
    <name evidence="2" type="ORF">BCR35DRAFT_305557</name>
</gene>
<dbReference type="InParanoid" id="A0A1Y2F033"/>
<feature type="chain" id="PRO_5012847445" evidence="1">
    <location>
        <begin position="18"/>
        <end position="141"/>
    </location>
</feature>
<reference evidence="2 3" key="1">
    <citation type="submission" date="2016-07" db="EMBL/GenBank/DDBJ databases">
        <title>Pervasive Adenine N6-methylation of Active Genes in Fungi.</title>
        <authorList>
            <consortium name="DOE Joint Genome Institute"/>
            <person name="Mondo S.J."/>
            <person name="Dannebaum R.O."/>
            <person name="Kuo R.C."/>
            <person name="Labutti K."/>
            <person name="Haridas S."/>
            <person name="Kuo A."/>
            <person name="Salamov A."/>
            <person name="Ahrendt S.R."/>
            <person name="Lipzen A."/>
            <person name="Sullivan W."/>
            <person name="Andreopoulos W.B."/>
            <person name="Clum A."/>
            <person name="Lindquist E."/>
            <person name="Daum C."/>
            <person name="Ramamoorthy G.K."/>
            <person name="Gryganskyi A."/>
            <person name="Culley D."/>
            <person name="Magnuson J.K."/>
            <person name="James T.Y."/>
            <person name="O'Malley M.A."/>
            <person name="Stajich J.E."/>
            <person name="Spatafora J.W."/>
            <person name="Visel A."/>
            <person name="Grigoriev I.V."/>
        </authorList>
    </citation>
    <scope>NUCLEOTIDE SEQUENCE [LARGE SCALE GENOMIC DNA]</scope>
    <source>
        <strain evidence="2 3">62-1032</strain>
    </source>
</reference>